<dbReference type="InterPro" id="IPR057601">
    <property type="entry name" value="Oar-like_b-barrel"/>
</dbReference>
<dbReference type="Gene3D" id="2.170.130.10">
    <property type="entry name" value="TonB-dependent receptor, plug domain"/>
    <property type="match status" value="1"/>
</dbReference>
<evidence type="ECO:0000313" key="10">
    <source>
        <dbReference type="Proteomes" id="UP000238701"/>
    </source>
</evidence>
<dbReference type="Gene3D" id="2.40.170.20">
    <property type="entry name" value="TonB-dependent receptor, beta-barrel domain"/>
    <property type="match status" value="1"/>
</dbReference>
<protein>
    <submittedName>
        <fullName evidence="9">Putative TonB-dependent receptor</fullName>
    </submittedName>
</protein>
<sequence>MKSLNSLAILLAVLMVTSMAFADTTGSIRGTVADSSGALISKAHVIVTNEETNETRSANTDVSGAFQFLLLPTGTYALRVEQPGFRSYIVRSIHLTVNQVATFNVSLQVGQALAKVEVVANAAQVDTATTQVGTVIDTKPIMDLPLNGRDLYQLIGLLPGITVPGNADANNPVYGVTTGSNPAMVFSSGGGRLVMNNFMVDGTDSNGTFSNQPVINLIPDATEEFRVITNTFNAEYGRNAGSVVNIITKSGTNQWHGNVFEFLRNNALNARNYFELTKASYKLNQFGGTLGGPIRKDRTFIFGSFQDSRERKGADTTRDRVFSAAERGGDFSDRESDFTGALTTSLCFPRDSTGGQCYAGTSANPIPYSTVFPGAVIPTSSFDPVSQSILANLIPQPNVGGLYFSSSPVQPNDSYQWTLKVDHQLSPKHKLSGFYFFDDNTTTNFGVYPLQDLPGFPATSKTRSQQINLAETWIKSPTTLNEFRVAYVRVAMGQESQPLRTGSPASFGFTGITPGPPANLQSLPVIDIVGGPYFQSQGSGSGGGEDFQNVYQAEDNFSRILGRHALKFGADVRWIQYKQQLAYVFDGDFYFAGGGPNSTGDPFADFLLGLPDYYSQGSDHTQYLRSKQVGIYGQDTWQIHPNLTLNYGLRWELNTPYVDQNNQLNVYRFPAGPGEPPESQVFPTAPPGFLFPGDPGVPRGLTQTYYKSFAPRIGLNYSPDWLGANKLVIRSAYGIFYNPVEQYVLLEFNGEPPFGGSTLLTGSGFSTPFVGQDGKVYTNPYPFVPAYPGESVEFSNYYPILLYGNYRPDQRSQYMEQYNLSAEYQLSASMVLGAGYVGSQGHRLLATYDENPGNPTLCQSQLLTSQGCGPYGEDSTYMSAAGGTIYGTRPAGGLSNNGLSAAKRGLEAFSSMFTIDSIASSSYNSAQIHLERRASDFQFLASYTFSKSLDNSSGFQNLLNPFCFKCDRNLSAFDARHRFVFSYTYELPLKRFVSGGGIRQKLVDGWEIGGIYSYQTGVPVHLTDTSSDYSLTGGYDFEPADRPEIVGPIQTQDPHKSGCTYGTGPGTSSPCAPVANQFFVNSNVFQTEPPGQFGNARHNMFGGPPVNNWDFTIIKRIAFKERYSFEFRSEFFNLLNHTQFYNPDGDIGAGPQFGVISQARDPRFVQFGAKLAF</sequence>
<keyword evidence="5" id="KW-0472">Membrane</keyword>
<comment type="subcellular location">
    <subcellularLocation>
        <location evidence="1">Cell outer membrane</location>
        <topology evidence="1">Multi-pass membrane protein</topology>
    </subcellularLocation>
</comment>
<evidence type="ECO:0000256" key="1">
    <source>
        <dbReference type="ARBA" id="ARBA00004571"/>
    </source>
</evidence>
<dbReference type="PANTHER" id="PTHR30069:SF46">
    <property type="entry name" value="OAR PROTEIN"/>
    <property type="match status" value="1"/>
</dbReference>
<gene>
    <name evidence="9" type="ORF">SBA1_1460004</name>
</gene>
<name>A0A2U3K868_9BACT</name>
<evidence type="ECO:0000313" key="9">
    <source>
        <dbReference type="EMBL" id="SPF35872.1"/>
    </source>
</evidence>
<dbReference type="Proteomes" id="UP000238701">
    <property type="component" value="Unassembled WGS sequence"/>
</dbReference>
<dbReference type="SUPFAM" id="SSF56935">
    <property type="entry name" value="Porins"/>
    <property type="match status" value="1"/>
</dbReference>
<keyword evidence="6" id="KW-0998">Cell outer membrane</keyword>
<dbReference type="GO" id="GO:0044718">
    <property type="term" value="P:siderophore transmembrane transport"/>
    <property type="evidence" value="ECO:0007669"/>
    <property type="project" value="TreeGrafter"/>
</dbReference>
<feature type="signal peptide" evidence="7">
    <location>
        <begin position="1"/>
        <end position="22"/>
    </location>
</feature>
<keyword evidence="7" id="KW-0732">Signal</keyword>
<evidence type="ECO:0000256" key="3">
    <source>
        <dbReference type="ARBA" id="ARBA00022452"/>
    </source>
</evidence>
<dbReference type="SUPFAM" id="SSF49464">
    <property type="entry name" value="Carboxypeptidase regulatory domain-like"/>
    <property type="match status" value="1"/>
</dbReference>
<keyword evidence="2" id="KW-0813">Transport</keyword>
<organism evidence="9 10">
    <name type="scientific">Candidatus Sulfotelmatobacter kueseliae</name>
    <dbReference type="NCBI Taxonomy" id="2042962"/>
    <lineage>
        <taxon>Bacteria</taxon>
        <taxon>Pseudomonadati</taxon>
        <taxon>Acidobacteriota</taxon>
        <taxon>Terriglobia</taxon>
        <taxon>Terriglobales</taxon>
        <taxon>Candidatus Korobacteraceae</taxon>
        <taxon>Candidatus Sulfotelmatobacter</taxon>
    </lineage>
</organism>
<dbReference type="InterPro" id="IPR039426">
    <property type="entry name" value="TonB-dep_rcpt-like"/>
</dbReference>
<dbReference type="AlphaFoldDB" id="A0A2U3K868"/>
<feature type="chain" id="PRO_5015726046" evidence="7">
    <location>
        <begin position="23"/>
        <end position="1173"/>
    </location>
</feature>
<dbReference type="GO" id="GO:0009279">
    <property type="term" value="C:cell outer membrane"/>
    <property type="evidence" value="ECO:0007669"/>
    <property type="project" value="UniProtKB-SubCell"/>
</dbReference>
<proteinExistence type="predicted"/>
<dbReference type="InterPro" id="IPR037066">
    <property type="entry name" value="Plug_dom_sf"/>
</dbReference>
<keyword evidence="3" id="KW-1134">Transmembrane beta strand</keyword>
<evidence type="ECO:0000256" key="2">
    <source>
        <dbReference type="ARBA" id="ARBA00022448"/>
    </source>
</evidence>
<dbReference type="GO" id="GO:0015344">
    <property type="term" value="F:siderophore uptake transmembrane transporter activity"/>
    <property type="evidence" value="ECO:0007669"/>
    <property type="project" value="TreeGrafter"/>
</dbReference>
<accession>A0A2U3K868</accession>
<feature type="domain" description="TonB-dependent transporter Oar-like beta-barrel" evidence="8">
    <location>
        <begin position="247"/>
        <end position="1166"/>
    </location>
</feature>
<dbReference type="EMBL" id="OMOD01000053">
    <property type="protein sequence ID" value="SPF35872.1"/>
    <property type="molecule type" value="Genomic_DNA"/>
</dbReference>
<dbReference type="InterPro" id="IPR008969">
    <property type="entry name" value="CarboxyPept-like_regulatory"/>
</dbReference>
<reference evidence="10" key="1">
    <citation type="submission" date="2018-02" db="EMBL/GenBank/DDBJ databases">
        <authorList>
            <person name="Hausmann B."/>
        </authorList>
    </citation>
    <scope>NUCLEOTIDE SEQUENCE [LARGE SCALE GENOMIC DNA]</scope>
    <source>
        <strain evidence="10">Peat soil MAG SbA1</strain>
    </source>
</reference>
<evidence type="ECO:0000256" key="6">
    <source>
        <dbReference type="ARBA" id="ARBA00023237"/>
    </source>
</evidence>
<dbReference type="PANTHER" id="PTHR30069">
    <property type="entry name" value="TONB-DEPENDENT OUTER MEMBRANE RECEPTOR"/>
    <property type="match status" value="1"/>
</dbReference>
<evidence type="ECO:0000256" key="5">
    <source>
        <dbReference type="ARBA" id="ARBA00023136"/>
    </source>
</evidence>
<evidence type="ECO:0000256" key="7">
    <source>
        <dbReference type="SAM" id="SignalP"/>
    </source>
</evidence>
<evidence type="ECO:0000256" key="4">
    <source>
        <dbReference type="ARBA" id="ARBA00022692"/>
    </source>
</evidence>
<keyword evidence="4" id="KW-0812">Transmembrane</keyword>
<dbReference type="Gene3D" id="2.60.40.1120">
    <property type="entry name" value="Carboxypeptidase-like, regulatory domain"/>
    <property type="match status" value="1"/>
</dbReference>
<dbReference type="Pfam" id="PF25183">
    <property type="entry name" value="OMP_b-brl_4"/>
    <property type="match status" value="1"/>
</dbReference>
<dbReference type="Pfam" id="PF13620">
    <property type="entry name" value="CarboxypepD_reg"/>
    <property type="match status" value="1"/>
</dbReference>
<evidence type="ECO:0000259" key="8">
    <source>
        <dbReference type="Pfam" id="PF25183"/>
    </source>
</evidence>
<keyword evidence="9" id="KW-0675">Receptor</keyword>
<dbReference type="InterPro" id="IPR036942">
    <property type="entry name" value="Beta-barrel_TonB_sf"/>
</dbReference>